<dbReference type="KEGG" id="hgi:ABY42_15055"/>
<feature type="transmembrane region" description="Helical" evidence="1">
    <location>
        <begin position="13"/>
        <end position="32"/>
    </location>
</feature>
<keyword evidence="1" id="KW-0812">Transmembrane</keyword>
<dbReference type="RefSeq" id="WP_050459955.1">
    <property type="nucleotide sequence ID" value="NZ_CP011948.1"/>
</dbReference>
<keyword evidence="1" id="KW-0472">Membrane</keyword>
<organism evidence="2 3">
    <name type="scientific">Haloferax gibbonsii</name>
    <dbReference type="NCBI Taxonomy" id="35746"/>
    <lineage>
        <taxon>Archaea</taxon>
        <taxon>Methanobacteriati</taxon>
        <taxon>Methanobacteriota</taxon>
        <taxon>Stenosarchaea group</taxon>
        <taxon>Halobacteria</taxon>
        <taxon>Halobacteriales</taxon>
        <taxon>Haloferacaceae</taxon>
        <taxon>Haloferax</taxon>
    </lineage>
</organism>
<keyword evidence="1" id="KW-1133">Transmembrane helix</keyword>
<accession>A0A0K1IXD4</accession>
<proteinExistence type="predicted"/>
<geneLocation type="plasmid" evidence="2 3">
    <name>pHG1</name>
</geneLocation>
<evidence type="ECO:0000313" key="3">
    <source>
        <dbReference type="Proteomes" id="UP000066124"/>
    </source>
</evidence>
<dbReference type="AlphaFoldDB" id="A0A0K1IXD4"/>
<evidence type="ECO:0000313" key="2">
    <source>
        <dbReference type="EMBL" id="AKU09131.1"/>
    </source>
</evidence>
<feature type="transmembrane region" description="Helical" evidence="1">
    <location>
        <begin position="369"/>
        <end position="392"/>
    </location>
</feature>
<dbReference type="Proteomes" id="UP000066124">
    <property type="component" value="Plasmid pHG1"/>
</dbReference>
<dbReference type="PATRIC" id="fig|35746.4.peg.3238"/>
<dbReference type="PANTHER" id="PTHR35902">
    <property type="entry name" value="S-LAYER DOMAIN-LIKE PROTEIN-RELATED"/>
    <property type="match status" value="1"/>
</dbReference>
<gene>
    <name evidence="2" type="ORF">ABY42_15055</name>
</gene>
<protein>
    <recommendedName>
        <fullName evidence="4">CARDB domain-containing protein</fullName>
    </recommendedName>
</protein>
<evidence type="ECO:0008006" key="4">
    <source>
        <dbReference type="Google" id="ProtNLM"/>
    </source>
</evidence>
<keyword evidence="2" id="KW-0614">Plasmid</keyword>
<dbReference type="GeneID" id="25247297"/>
<sequence>MSPQEPNDGVGSVLSWLFVAVVVLSAVTVPLATGPAKAAEAHIGISDVAVAPAEPTPGEQTDLEVTIRNGENSPSVVDVTDVYVRRQGSPTDIARIEDVGTITIGSSITIPVAVSFDEPGSKNLRVVLVGRQNDGSHVRVRYPVTVDVKEVSRPQIELSTEEAVPGATRSVNVTVSNGLTEDIRQLRVVSSSSEVNFSVTERVKPRLEAGNATTFTFPARVDEAGSYPVNVTLQYSNRGEKHELTRTYRPAFSSPTNPGQVILTDVQATQAGGALEISATAGNVGSDAVEGVVVSVADSSSVERSNYFIGSIDGSDFSSFTLRTAAQGNVSSVPVEVRYSVGGVEKSVTTSVSVDRQMMRRPVPDSGSGGFPLLPVGGAAAVLLVGAIVYRWRS</sequence>
<dbReference type="EMBL" id="CP011948">
    <property type="protein sequence ID" value="AKU09131.1"/>
    <property type="molecule type" value="Genomic_DNA"/>
</dbReference>
<evidence type="ECO:0000256" key="1">
    <source>
        <dbReference type="SAM" id="Phobius"/>
    </source>
</evidence>
<dbReference type="PANTHER" id="PTHR35902:SF6">
    <property type="entry name" value="CONSERVED WITHIN P. AEROPHILUM"/>
    <property type="match status" value="1"/>
</dbReference>
<reference evidence="3" key="1">
    <citation type="journal article" date="2015" name="J. Biotechnol.">
        <title>Complete genome sequence of Haloferax gibbonsii strain ARA6, a potential producer of polyhydroxyalkanoates and halocins isolated from Araruama, Rio de Janeiro, Brasil.</title>
        <authorList>
            <person name="Pinto L.H."/>
            <person name="D'Alincourt Carvalho-Assef A.P."/>
            <person name="Vieira R.P."/>
            <person name="Clementino M.M."/>
            <person name="Albano R.M."/>
        </authorList>
    </citation>
    <scope>NUCLEOTIDE SEQUENCE [LARGE SCALE GENOMIC DNA]</scope>
    <source>
        <strain evidence="3">ARA6</strain>
        <plasmid evidence="3">Plasmid pHG1</plasmid>
    </source>
</reference>
<name>A0A0K1IXD4_HALGI</name>